<dbReference type="HAMAP" id="MF_00073">
    <property type="entry name" value="NusB"/>
    <property type="match status" value="1"/>
</dbReference>
<sequence length="160" mass="16542">MSDSAPTPSAPAAPPTPVRVSARSKARKRALDILFESEVRGTGVLETLAARAADADPPLRDYTRTLVEGVADHQEAIDARISAALAKGWTLPRTPRVDRSALRIAVLEIDHLAVPDAVAVSEAVRLVSELSTDESPSFVGGVLGAIVNSKSAGPGASVAS</sequence>
<keyword evidence="10" id="KW-1185">Reference proteome</keyword>
<evidence type="ECO:0000256" key="7">
    <source>
        <dbReference type="SAM" id="MobiDB-lite"/>
    </source>
</evidence>
<name>A0A7W5JX04_9ACTN</name>
<dbReference type="EMBL" id="JACHZG010000001">
    <property type="protein sequence ID" value="MBB3327302.1"/>
    <property type="molecule type" value="Genomic_DNA"/>
</dbReference>
<evidence type="ECO:0000256" key="1">
    <source>
        <dbReference type="ARBA" id="ARBA00005952"/>
    </source>
</evidence>
<dbReference type="SUPFAM" id="SSF48013">
    <property type="entry name" value="NusB-like"/>
    <property type="match status" value="1"/>
</dbReference>
<comment type="function">
    <text evidence="6">Involved in transcription antitermination. Required for transcription of ribosomal RNA (rRNA) genes. Binds specifically to the boxA antiterminator sequence of the ribosomal RNA (rrn) operons.</text>
</comment>
<evidence type="ECO:0000256" key="3">
    <source>
        <dbReference type="ARBA" id="ARBA00022884"/>
    </source>
</evidence>
<dbReference type="PANTHER" id="PTHR11078:SF3">
    <property type="entry name" value="ANTITERMINATION NUSB DOMAIN-CONTAINING PROTEIN"/>
    <property type="match status" value="1"/>
</dbReference>
<evidence type="ECO:0000256" key="2">
    <source>
        <dbReference type="ARBA" id="ARBA00022814"/>
    </source>
</evidence>
<evidence type="ECO:0000256" key="6">
    <source>
        <dbReference type="HAMAP-Rule" id="MF_00073"/>
    </source>
</evidence>
<dbReference type="Proteomes" id="UP000565572">
    <property type="component" value="Unassembled WGS sequence"/>
</dbReference>
<feature type="compositionally biased region" description="Pro residues" evidence="7">
    <location>
        <begin position="8"/>
        <end position="17"/>
    </location>
</feature>
<evidence type="ECO:0000256" key="5">
    <source>
        <dbReference type="ARBA" id="ARBA00023163"/>
    </source>
</evidence>
<reference evidence="9 10" key="1">
    <citation type="submission" date="2020-08" db="EMBL/GenBank/DDBJ databases">
        <title>Sequencing the genomes of 1000 actinobacteria strains.</title>
        <authorList>
            <person name="Klenk H.-P."/>
        </authorList>
    </citation>
    <scope>NUCLEOTIDE SEQUENCE [LARGE SCALE GENOMIC DNA]</scope>
    <source>
        <strain evidence="9 10">DSM 11053</strain>
    </source>
</reference>
<dbReference type="Pfam" id="PF01029">
    <property type="entry name" value="NusB"/>
    <property type="match status" value="1"/>
</dbReference>
<proteinExistence type="inferred from homology"/>
<protein>
    <recommendedName>
        <fullName evidence="6">Transcription antitermination protein NusB</fullName>
    </recommendedName>
    <alternativeName>
        <fullName evidence="6">Antitermination factor NusB</fullName>
    </alternativeName>
</protein>
<evidence type="ECO:0000313" key="10">
    <source>
        <dbReference type="Proteomes" id="UP000565572"/>
    </source>
</evidence>
<dbReference type="NCBIfam" id="TIGR01951">
    <property type="entry name" value="nusB"/>
    <property type="match status" value="1"/>
</dbReference>
<accession>A0A7W5JX04</accession>
<gene>
    <name evidence="6" type="primary">nusB</name>
    <name evidence="9" type="ORF">FHX39_002246</name>
</gene>
<dbReference type="PANTHER" id="PTHR11078">
    <property type="entry name" value="N UTILIZATION SUBSTANCE PROTEIN B-RELATED"/>
    <property type="match status" value="1"/>
</dbReference>
<comment type="similarity">
    <text evidence="1 6">Belongs to the NusB family.</text>
</comment>
<dbReference type="GO" id="GO:0003723">
    <property type="term" value="F:RNA binding"/>
    <property type="evidence" value="ECO:0007669"/>
    <property type="project" value="UniProtKB-UniRule"/>
</dbReference>
<dbReference type="InterPro" id="IPR006027">
    <property type="entry name" value="NusB_RsmB_TIM44"/>
</dbReference>
<keyword evidence="5 6" id="KW-0804">Transcription</keyword>
<evidence type="ECO:0000259" key="8">
    <source>
        <dbReference type="Pfam" id="PF01029"/>
    </source>
</evidence>
<keyword evidence="3 6" id="KW-0694">RNA-binding</keyword>
<dbReference type="InterPro" id="IPR011605">
    <property type="entry name" value="NusB_fam"/>
</dbReference>
<evidence type="ECO:0000256" key="4">
    <source>
        <dbReference type="ARBA" id="ARBA00023015"/>
    </source>
</evidence>
<organism evidence="9 10">
    <name type="scientific">Microlunatus antarcticus</name>
    <dbReference type="NCBI Taxonomy" id="53388"/>
    <lineage>
        <taxon>Bacteria</taxon>
        <taxon>Bacillati</taxon>
        <taxon>Actinomycetota</taxon>
        <taxon>Actinomycetes</taxon>
        <taxon>Propionibacteriales</taxon>
        <taxon>Propionibacteriaceae</taxon>
        <taxon>Microlunatus</taxon>
    </lineage>
</organism>
<keyword evidence="2 6" id="KW-0889">Transcription antitermination</keyword>
<evidence type="ECO:0000313" key="9">
    <source>
        <dbReference type="EMBL" id="MBB3327302.1"/>
    </source>
</evidence>
<dbReference type="Gene3D" id="1.10.940.10">
    <property type="entry name" value="NusB-like"/>
    <property type="match status" value="1"/>
</dbReference>
<comment type="caution">
    <text evidence="9">The sequence shown here is derived from an EMBL/GenBank/DDBJ whole genome shotgun (WGS) entry which is preliminary data.</text>
</comment>
<dbReference type="RefSeq" id="WP_183338446.1">
    <property type="nucleotide sequence ID" value="NZ_JACHZG010000001.1"/>
</dbReference>
<keyword evidence="4 6" id="KW-0805">Transcription regulation</keyword>
<dbReference type="GO" id="GO:0031564">
    <property type="term" value="P:transcription antitermination"/>
    <property type="evidence" value="ECO:0007669"/>
    <property type="project" value="UniProtKB-KW"/>
</dbReference>
<feature type="domain" description="NusB/RsmB/TIM44" evidence="8">
    <location>
        <begin position="25"/>
        <end position="147"/>
    </location>
</feature>
<dbReference type="GO" id="GO:0006353">
    <property type="term" value="P:DNA-templated transcription termination"/>
    <property type="evidence" value="ECO:0007669"/>
    <property type="project" value="UniProtKB-UniRule"/>
</dbReference>
<dbReference type="AlphaFoldDB" id="A0A7W5JX04"/>
<dbReference type="GO" id="GO:0005829">
    <property type="term" value="C:cytosol"/>
    <property type="evidence" value="ECO:0007669"/>
    <property type="project" value="TreeGrafter"/>
</dbReference>
<feature type="region of interest" description="Disordered" evidence="7">
    <location>
        <begin position="1"/>
        <end position="24"/>
    </location>
</feature>
<dbReference type="InterPro" id="IPR035926">
    <property type="entry name" value="NusB-like_sf"/>
</dbReference>